<evidence type="ECO:0000259" key="6">
    <source>
        <dbReference type="Pfam" id="PF23702"/>
    </source>
</evidence>
<keyword evidence="2" id="KW-0963">Cytoplasm</keyword>
<dbReference type="EMBL" id="OU895879">
    <property type="protein sequence ID" value="CAG9807364.1"/>
    <property type="molecule type" value="Genomic_DNA"/>
</dbReference>
<keyword evidence="3" id="KW-0677">Repeat</keyword>
<sequence length="1832" mass="207763">MDDSNDLVLLERVMLKFGLCDTDDQFEVQVNKFLSPVLLKIESKNEQVRKKVMEILTHVNKRLKSRPNVKVDLTSLLKNYEESSNSFLTNFAIIYIIIGFPRLTIEEQIKLFPLLLKCIENKPEPHQNKLLMLLLPLLGLSEIEKMTEEQFNQQKEALKDRSNAKEMLLSVLIDILLLPYGHTNQDAPPPGFSLNSLKRITLKEDTADYLENLKKGIVSYLSKDIFEEKEIFPHMIVASSDSRFSVVNEGVNESNKISVTIDFDDPNNCIQLYNLFTGKDSKIKERKVSACSPRLKLKILNFLMKCRGPALIVPKGIQVIFEGLFGETTNQKVKVAVLQFAANLIQFGNGSVIEKLSEVLHTYITKLIGLESPEPSAVQNSALMAIAKLFQIFPKHFNKNVNLIVNYFDFLKGSTSDLHDSIKECLLALAQAFKWTANKVSDDEKMDVDGEQKVDPKDLVPEFVPTSNHIIILGILRDQCESKNLTSLNVTSFFLNTCFPQYFVPARYMLVWISGICMQLKEGVYTFLYGTQRKDHITYQELISCDTIIKDGVTDIDQKIILPSFEGMIAHIDEEFERKASKSKDKLSSIDLDVFTEVLDYARICLWYSAGCNCEPGTDNSKLVQYLINLKNKDCIVKYVKLIRSILIIRKSLTELDCLLDLYDSTPWIVCSNEIKISDTLKILANSLKDVNEGIRTKSAKIYGIHLAYDSTNDVFNTEITQLLNLSQKSLEQQHGCLLALSNACFYRIIYYIQNNKNEEWTKFVKSREYTELINLLVKLLNDQKSLLQLASLKGLSLLGCFALPFEDVKEENAENYTHSKIYVLNTVGQLLKSSHSKQKVREEAAICLGYLSIGDSIFFSKRVINHFLDMKRMTKDAALHISIARALGFIFSGDEHLPKEILNNMKNDDELLEWTLKELMKIVVEVNVCSRQAVSLWLLAVVKSCSKRKPILDKKRSLQMAFTHLLSENNELVQQVASKGLGIIYSICSEDDKRDMSKLLIENLTDGNKGVKQKVSEDTVLFEEGMLSKTPDGQNLSTYKDLCNMASEMNKPEMIYSFMELANHNANWNTKLGAAFSLQAISIEHAKENMQPFISKIVPKLFRYKYDPTPKIQNSMIQIWDSIVKDNNQTLDSYYWDILDDLTKNLTHPEWRTRIASTLALRDLIKRPNGLRLKSLESKIIVDITSSSDVIYETELKFLWAQLYRVMDDFHEGTREAAEGTAKMLSRICVTAVSCDHGEKRSFLITNAVLPILLEGIVHVVQEIRFLSLKTISEMIDSTGSLIQPHLPILIPCLLRATGELDNTKLSMLSNMVSGQGGSQEIVDSMRAEEAKNHFTMNTLKKCIKYIDISTMEKANQSVLELIKNGVNLGTKVACADFVYLISLHLNKDFQPYAAKYLSACVAALSDRNPIVRKHYATAIGDLVTVAKDSTVISLFKKLTTIYFEDQEGKSRTIALTLQAINKKHADLLNSNASSILPLMFFAKHEAVNEENKSTVEMWQDLWNDVNFGDSLLQNHFNDILGLLETSINHQSWKLKAQSGSTAEALAKRLSDNLRNEERTRLIELIMENISGRTFNGKEQLIEALAALCDKSCNNELIDRIIQAVLRECRKDEESYKTKVLGCLGTILEKLETENRFEDVFNIVWSLLDKPITSNREQDTSNEERGKEKDRVIALKEAACDVLGKSWPSTKSSNSIDTQKKYQLLLISKLAESFKSNTRTIQMKLLVALGMFLEKSYLLNEVAAGTDAEDLRVICKLVMENIAEASGLSHVGLKKECLQIYIILLKKLKAINKGNDVDFITGEFEKIADNFQRDNSPEIKLRLQDIKGILK</sequence>
<feature type="domain" description="ECM29 ARM-like repeats" evidence="6">
    <location>
        <begin position="632"/>
        <end position="791"/>
    </location>
</feature>
<dbReference type="GO" id="GO:0036503">
    <property type="term" value="P:ERAD pathway"/>
    <property type="evidence" value="ECO:0007669"/>
    <property type="project" value="TreeGrafter"/>
</dbReference>
<evidence type="ECO:0000259" key="7">
    <source>
        <dbReference type="Pfam" id="PF24492"/>
    </source>
</evidence>
<reference evidence="8" key="2">
    <citation type="submission" date="2022-10" db="EMBL/GenBank/DDBJ databases">
        <authorList>
            <consortium name="ENA_rothamsted_submissions"/>
            <consortium name="culmorum"/>
            <person name="King R."/>
        </authorList>
    </citation>
    <scope>NUCLEOTIDE SEQUENCE</scope>
</reference>
<accession>A0A9N9S1D5</accession>
<dbReference type="Pfam" id="PF24492">
    <property type="entry name" value="HEAT_ECM29"/>
    <property type="match status" value="1"/>
</dbReference>
<evidence type="ECO:0000256" key="2">
    <source>
        <dbReference type="ARBA" id="ARBA00022490"/>
    </source>
</evidence>
<keyword evidence="9" id="KW-1185">Reference proteome</keyword>
<dbReference type="InterPro" id="IPR055444">
    <property type="entry name" value="ARM_ECM29"/>
</dbReference>
<dbReference type="Pfam" id="PF23731">
    <property type="entry name" value="ARM_ECM29_C"/>
    <property type="match status" value="1"/>
</dbReference>
<dbReference type="Proteomes" id="UP001153620">
    <property type="component" value="Chromosome 3"/>
</dbReference>
<dbReference type="PANTHER" id="PTHR23346:SF19">
    <property type="entry name" value="PROTEASOME ADAPTER AND SCAFFOLD PROTEIN ECM29"/>
    <property type="match status" value="1"/>
</dbReference>
<dbReference type="InterPro" id="IPR024372">
    <property type="entry name" value="Ecm29_N"/>
</dbReference>
<dbReference type="SUPFAM" id="SSF48371">
    <property type="entry name" value="ARM repeat"/>
    <property type="match status" value="3"/>
</dbReference>
<keyword evidence="4" id="KW-0647">Proteasome</keyword>
<evidence type="ECO:0000256" key="1">
    <source>
        <dbReference type="ARBA" id="ARBA00004496"/>
    </source>
</evidence>
<dbReference type="PANTHER" id="PTHR23346">
    <property type="entry name" value="TRANSLATIONAL ACTIVATOR GCN1-RELATED"/>
    <property type="match status" value="1"/>
</dbReference>
<name>A0A9N9S1D5_9DIPT</name>
<evidence type="ECO:0000256" key="3">
    <source>
        <dbReference type="ARBA" id="ARBA00022737"/>
    </source>
</evidence>
<dbReference type="OrthoDB" id="16066at2759"/>
<feature type="domain" description="Proteasome adapter and scaffold protein ECM29 HEAT-repeat" evidence="7">
    <location>
        <begin position="1284"/>
        <end position="1445"/>
    </location>
</feature>
<proteinExistence type="predicted"/>
<dbReference type="Pfam" id="PF23702">
    <property type="entry name" value="ARM_ECM29"/>
    <property type="match status" value="1"/>
</dbReference>
<gene>
    <name evidence="8" type="ORF">CHIRRI_LOCUS10213</name>
</gene>
<dbReference type="Pfam" id="PF13001">
    <property type="entry name" value="ECM29_N"/>
    <property type="match status" value="1"/>
</dbReference>
<dbReference type="GO" id="GO:0005737">
    <property type="term" value="C:cytoplasm"/>
    <property type="evidence" value="ECO:0007669"/>
    <property type="project" value="UniProtKB-SubCell"/>
</dbReference>
<evidence type="ECO:0000313" key="9">
    <source>
        <dbReference type="Proteomes" id="UP001153620"/>
    </source>
</evidence>
<reference evidence="8" key="1">
    <citation type="submission" date="2022-01" db="EMBL/GenBank/DDBJ databases">
        <authorList>
            <person name="King R."/>
        </authorList>
    </citation>
    <scope>NUCLEOTIDE SEQUENCE</scope>
</reference>
<evidence type="ECO:0000313" key="8">
    <source>
        <dbReference type="EMBL" id="CAG9807364.1"/>
    </source>
</evidence>
<evidence type="ECO:0000259" key="5">
    <source>
        <dbReference type="Pfam" id="PF13001"/>
    </source>
</evidence>
<evidence type="ECO:0000256" key="4">
    <source>
        <dbReference type="ARBA" id="ARBA00022942"/>
    </source>
</evidence>
<evidence type="ECO:0008006" key="10">
    <source>
        <dbReference type="Google" id="ProtNLM"/>
    </source>
</evidence>
<dbReference type="GO" id="GO:0043248">
    <property type="term" value="P:proteasome assembly"/>
    <property type="evidence" value="ECO:0007669"/>
    <property type="project" value="InterPro"/>
</dbReference>
<dbReference type="GO" id="GO:0000502">
    <property type="term" value="C:proteasome complex"/>
    <property type="evidence" value="ECO:0007669"/>
    <property type="project" value="UniProtKB-KW"/>
</dbReference>
<feature type="domain" description="Proteasome component Ecm29 N-terminal" evidence="5">
    <location>
        <begin position="10"/>
        <end position="511"/>
    </location>
</feature>
<dbReference type="InterPro" id="IPR016024">
    <property type="entry name" value="ARM-type_fold"/>
</dbReference>
<dbReference type="GO" id="GO:0005634">
    <property type="term" value="C:nucleus"/>
    <property type="evidence" value="ECO:0007669"/>
    <property type="project" value="TreeGrafter"/>
</dbReference>
<dbReference type="GO" id="GO:0060090">
    <property type="term" value="F:molecular adaptor activity"/>
    <property type="evidence" value="ECO:0007669"/>
    <property type="project" value="InterPro"/>
</dbReference>
<protein>
    <recommendedName>
        <fullName evidence="10">Proteasome-associated protein ECM29 homolog</fullName>
    </recommendedName>
</protein>
<comment type="subcellular location">
    <subcellularLocation>
        <location evidence="1">Cytoplasm</location>
    </subcellularLocation>
</comment>
<dbReference type="Gene3D" id="1.25.10.10">
    <property type="entry name" value="Leucine-rich Repeat Variant"/>
    <property type="match status" value="3"/>
</dbReference>
<organism evidence="8 9">
    <name type="scientific">Chironomus riparius</name>
    <dbReference type="NCBI Taxonomy" id="315576"/>
    <lineage>
        <taxon>Eukaryota</taxon>
        <taxon>Metazoa</taxon>
        <taxon>Ecdysozoa</taxon>
        <taxon>Arthropoda</taxon>
        <taxon>Hexapoda</taxon>
        <taxon>Insecta</taxon>
        <taxon>Pterygota</taxon>
        <taxon>Neoptera</taxon>
        <taxon>Endopterygota</taxon>
        <taxon>Diptera</taxon>
        <taxon>Nematocera</taxon>
        <taxon>Chironomoidea</taxon>
        <taxon>Chironomidae</taxon>
        <taxon>Chironominae</taxon>
        <taxon>Chironomus</taxon>
    </lineage>
</organism>
<dbReference type="InterPro" id="IPR055443">
    <property type="entry name" value="HEAT_ECM29"/>
</dbReference>
<dbReference type="InterPro" id="IPR011989">
    <property type="entry name" value="ARM-like"/>
</dbReference>